<name>A0ABT7MZX5_9MICO</name>
<keyword evidence="4 6" id="KW-0175">Coiled coil</keyword>
<comment type="subcellular location">
    <subcellularLocation>
        <location evidence="6">Cytoplasm</location>
    </subcellularLocation>
</comment>
<comment type="domain">
    <text evidence="6">Contains large globular domains required for ATP hydrolysis at each terminus and a third globular domain forming a flexible hinge near the middle of the molecule. These domains are separated by coiled-coil structures.</text>
</comment>
<dbReference type="Proteomes" id="UP001235064">
    <property type="component" value="Unassembled WGS sequence"/>
</dbReference>
<feature type="coiled-coil region" evidence="6">
    <location>
        <begin position="448"/>
        <end position="482"/>
    </location>
</feature>
<dbReference type="RefSeq" id="WP_286288939.1">
    <property type="nucleotide sequence ID" value="NZ_JASXSZ010000003.1"/>
</dbReference>
<dbReference type="NCBIfam" id="TIGR02168">
    <property type="entry name" value="SMC_prok_B"/>
    <property type="match status" value="1"/>
</dbReference>
<dbReference type="SUPFAM" id="SSF75553">
    <property type="entry name" value="Smc hinge domain"/>
    <property type="match status" value="1"/>
</dbReference>
<gene>
    <name evidence="6 8" type="primary">smc</name>
    <name evidence="8" type="ORF">QSV35_11745</name>
</gene>
<evidence type="ECO:0000313" key="8">
    <source>
        <dbReference type="EMBL" id="MDL9980006.1"/>
    </source>
</evidence>
<comment type="similarity">
    <text evidence="6">Belongs to the SMC family.</text>
</comment>
<feature type="coiled-coil region" evidence="6">
    <location>
        <begin position="725"/>
        <end position="752"/>
    </location>
</feature>
<reference evidence="8 9" key="1">
    <citation type="submission" date="2023-06" db="EMBL/GenBank/DDBJ databases">
        <title>Microbacterium sp. nov., isolated from a waste landfill.</title>
        <authorList>
            <person name="Wen W."/>
        </authorList>
    </citation>
    <scope>NUCLEOTIDE SEQUENCE [LARGE SCALE GENOMIC DNA]</scope>
    <source>
        <strain evidence="8 9">ASV49</strain>
    </source>
</reference>
<dbReference type="InterPro" id="IPR036277">
    <property type="entry name" value="SMC_hinge_sf"/>
</dbReference>
<accession>A0ABT7MZX5</accession>
<evidence type="ECO:0000313" key="9">
    <source>
        <dbReference type="Proteomes" id="UP001235064"/>
    </source>
</evidence>
<keyword evidence="2 6" id="KW-0547">Nucleotide-binding</keyword>
<evidence type="ECO:0000256" key="5">
    <source>
        <dbReference type="ARBA" id="ARBA00023125"/>
    </source>
</evidence>
<dbReference type="EMBL" id="JASXSZ010000003">
    <property type="protein sequence ID" value="MDL9980006.1"/>
    <property type="molecule type" value="Genomic_DNA"/>
</dbReference>
<comment type="function">
    <text evidence="6">Required for chromosome condensation and partitioning.</text>
</comment>
<feature type="coiled-coil region" evidence="6">
    <location>
        <begin position="951"/>
        <end position="1013"/>
    </location>
</feature>
<dbReference type="SUPFAM" id="SSF52540">
    <property type="entry name" value="P-loop containing nucleoside triphosphate hydrolases"/>
    <property type="match status" value="1"/>
</dbReference>
<protein>
    <recommendedName>
        <fullName evidence="6">Chromosome partition protein Smc</fullName>
    </recommendedName>
</protein>
<comment type="caution">
    <text evidence="8">The sequence shown here is derived from an EMBL/GenBank/DDBJ whole genome shotgun (WGS) entry which is preliminary data.</text>
</comment>
<sequence>MHLKSLTLKGFKSFAQPTTFAFEPGVTCIVGPNGSGKSNVVDALAWVMGEQGAKTLRGGKMEDVIFAGTSTRGPLGRAEVTLTIDNADGALPIEYSEVTISRTLFRNGASEYAINGESCRLLDVQELLSDSGLGREMHVIVGQGRLDSVLQASPEDRRGFIEEAAGILKHRRRKEKTLRKLEAMEANLTRLSDLAGELRRQLKPLGRQAEIAREAATIAAVVRDAKARLFADEIVGLRAELADHARSEQERHADRMVLQEEVETVRVRIEQLEEQQRAEGVDEARRVAFSLEQVQERLRGLYTLAGQRLALLGADDDSAGPQTTVTLAAIDEARAEIDDVSAGLGAAQDAAAAAAREVTRARAELDALDADIAAQSALVSEHDMRITSLRGQADAAASALAAVETAVARQQTALDAALARRALAEEALEGLDPDLVPEGSSAEHAATYERAQRDATDLESAVGQLRERLHATEREIDALRAQTAALGRALDVRNGATDLIAGGGDGIRGIVGDHVQVRPGYETAIAAVLGPLAEGVLVDTRANARSAAESVRGADIGVVDIAIADAAAMRPRLPALAGVVPAPDVVTAPEGVLGLLANVVIVDDLDAALAAGPRLAEAELGPVTLVTKAGEVMTEYSIRAGSGAGRSRLELTAERDAAAERLSEIAVVADSLREALNERAGELEAARRHTKQTLEALRAHDAALAAHTERVNRASVTHEAAVAECERLEAGLRQAQGAVAEAEAAARVAHEQLTTALEAPRPILDASARDGVLDALEQTRDAEMRARLDVETMKERIRAGEARVAGLERQRERERAAAEEAARRAVIRRMQREVAASVADRLPPLLDSVDRSVTQARVELATAETARTAVTAELGQLRAHELSAREKLSGLTESVHGLELQIHEKRLHVTSILERVQSELGLEEDILVSEYGPDQEIPAGEEDAEPIAFDRAQQKRRLQEAERKLGQLGRVNPLALEEFAALEQRHKFLVEQLADLTQTRTDLLTIIEELDERMVAIFLAAFDDTKAAFTQVFPILFPGGTGHIALTDPDNPLTTGIEVSVRPVGKKIERLSLLSGGERSLAAVALLTAIFMARPSPFYILDEVEAALDDANLGRLLGVFEELRASSQLIVITHQKRTMEIADALYGVSMRQDGVSAVVGQRVVRERASA</sequence>
<dbReference type="InterPro" id="IPR010935">
    <property type="entry name" value="SMC_hinge"/>
</dbReference>
<dbReference type="PIRSF" id="PIRSF005719">
    <property type="entry name" value="SMC"/>
    <property type="match status" value="1"/>
</dbReference>
<dbReference type="PANTHER" id="PTHR43977">
    <property type="entry name" value="STRUCTURAL MAINTENANCE OF CHROMOSOMES PROTEIN 3"/>
    <property type="match status" value="1"/>
</dbReference>
<evidence type="ECO:0000256" key="6">
    <source>
        <dbReference type="HAMAP-Rule" id="MF_01894"/>
    </source>
</evidence>
<evidence type="ECO:0000259" key="7">
    <source>
        <dbReference type="SMART" id="SM00968"/>
    </source>
</evidence>
<evidence type="ECO:0000256" key="4">
    <source>
        <dbReference type="ARBA" id="ARBA00023054"/>
    </source>
</evidence>
<keyword evidence="9" id="KW-1185">Reference proteome</keyword>
<keyword evidence="1 6" id="KW-0963">Cytoplasm</keyword>
<evidence type="ECO:0000256" key="1">
    <source>
        <dbReference type="ARBA" id="ARBA00022490"/>
    </source>
</evidence>
<evidence type="ECO:0000256" key="3">
    <source>
        <dbReference type="ARBA" id="ARBA00022840"/>
    </source>
</evidence>
<dbReference type="InterPro" id="IPR011890">
    <property type="entry name" value="SMC_prok"/>
</dbReference>
<feature type="coiled-coil region" evidence="6">
    <location>
        <begin position="167"/>
        <end position="201"/>
    </location>
</feature>
<keyword evidence="5 6" id="KW-0238">DNA-binding</keyword>
<dbReference type="SMART" id="SM00968">
    <property type="entry name" value="SMC_hinge"/>
    <property type="match status" value="1"/>
</dbReference>
<dbReference type="HAMAP" id="MF_01894">
    <property type="entry name" value="Smc_prok"/>
    <property type="match status" value="1"/>
</dbReference>
<dbReference type="Gene3D" id="3.30.70.1620">
    <property type="match status" value="1"/>
</dbReference>
<dbReference type="Gene3D" id="1.20.1060.20">
    <property type="match status" value="1"/>
</dbReference>
<feature type="binding site" evidence="6">
    <location>
        <begin position="32"/>
        <end position="39"/>
    </location>
    <ligand>
        <name>ATP</name>
        <dbReference type="ChEBI" id="CHEBI:30616"/>
    </ligand>
</feature>
<comment type="subunit">
    <text evidence="6">Homodimer.</text>
</comment>
<dbReference type="InterPro" id="IPR024704">
    <property type="entry name" value="SMC"/>
</dbReference>
<feature type="coiled-coil region" evidence="6">
    <location>
        <begin position="790"/>
        <end position="824"/>
    </location>
</feature>
<dbReference type="CDD" id="cd03278">
    <property type="entry name" value="ABC_SMC_barmotin"/>
    <property type="match status" value="1"/>
</dbReference>
<dbReference type="InterPro" id="IPR003395">
    <property type="entry name" value="RecF/RecN/SMC_N"/>
</dbReference>
<organism evidence="8 9">
    <name type="scientific">Microbacterium candidum</name>
    <dbReference type="NCBI Taxonomy" id="3041922"/>
    <lineage>
        <taxon>Bacteria</taxon>
        <taxon>Bacillati</taxon>
        <taxon>Actinomycetota</taxon>
        <taxon>Actinomycetes</taxon>
        <taxon>Micrococcales</taxon>
        <taxon>Microbacteriaceae</taxon>
        <taxon>Microbacterium</taxon>
    </lineage>
</organism>
<dbReference type="Gene3D" id="6.10.140.1720">
    <property type="match status" value="1"/>
</dbReference>
<dbReference type="Pfam" id="PF02463">
    <property type="entry name" value="SMC_N"/>
    <property type="match status" value="1"/>
</dbReference>
<proteinExistence type="inferred from homology"/>
<dbReference type="Gene3D" id="3.40.50.300">
    <property type="entry name" value="P-loop containing nucleotide triphosphate hydrolases"/>
    <property type="match status" value="2"/>
</dbReference>
<dbReference type="InterPro" id="IPR027417">
    <property type="entry name" value="P-loop_NTPase"/>
</dbReference>
<dbReference type="Pfam" id="PF06470">
    <property type="entry name" value="SMC_hinge"/>
    <property type="match status" value="1"/>
</dbReference>
<evidence type="ECO:0000256" key="2">
    <source>
        <dbReference type="ARBA" id="ARBA00022741"/>
    </source>
</evidence>
<feature type="domain" description="SMC hinge" evidence="7">
    <location>
        <begin position="505"/>
        <end position="612"/>
    </location>
</feature>
<keyword evidence="3 6" id="KW-0067">ATP-binding</keyword>